<dbReference type="EMBL" id="JABBWE010000032">
    <property type="protein sequence ID" value="KAG1793100.1"/>
    <property type="molecule type" value="Genomic_DNA"/>
</dbReference>
<accession>A0A9P7DHN2</accession>
<dbReference type="RefSeq" id="XP_041159589.1">
    <property type="nucleotide sequence ID" value="XM_041308599.1"/>
</dbReference>
<dbReference type="Proteomes" id="UP000719766">
    <property type="component" value="Unassembled WGS sequence"/>
</dbReference>
<reference evidence="1" key="1">
    <citation type="journal article" date="2020" name="New Phytol.">
        <title>Comparative genomics reveals dynamic genome evolution in host specialist ectomycorrhizal fungi.</title>
        <authorList>
            <person name="Lofgren L.A."/>
            <person name="Nguyen N.H."/>
            <person name="Vilgalys R."/>
            <person name="Ruytinx J."/>
            <person name="Liao H.L."/>
            <person name="Branco S."/>
            <person name="Kuo A."/>
            <person name="LaButti K."/>
            <person name="Lipzen A."/>
            <person name="Andreopoulos W."/>
            <person name="Pangilinan J."/>
            <person name="Riley R."/>
            <person name="Hundley H."/>
            <person name="Na H."/>
            <person name="Barry K."/>
            <person name="Grigoriev I.V."/>
            <person name="Stajich J.E."/>
            <person name="Kennedy P.G."/>
        </authorList>
    </citation>
    <scope>NUCLEOTIDE SEQUENCE</scope>
    <source>
        <strain evidence="1">S12</strain>
    </source>
</reference>
<gene>
    <name evidence="1" type="ORF">HD556DRAFT_1479703</name>
</gene>
<dbReference type="GeneID" id="64602363"/>
<evidence type="ECO:0000313" key="1">
    <source>
        <dbReference type="EMBL" id="KAG1793100.1"/>
    </source>
</evidence>
<sequence>MFVHRTQPKFSLLASQACHQFYHGGLPARLFTVCDEPSRSPVLGQFGMVSSLRYQNDGGNGFTLLVDSSSLPLASKPLRITSRFSRLLTVKKSFKVATQALTVEWNDSEYEKTKLALCLVDHDDTRRLYSSSIGADSPMLLLSTTPHVERIKSMDSYMYKPTPAVAEQMGVFLWWISLLSHLLQWSREVLDVVPDSQCGCINKVENMQTMLSGKRSASKVEGENKERRVTVTDRCGRQRNGCWASGVTRMTQSSSSDCGRTKDSAAGTSIGAVGKNTVSRLSSTISGISPQGSSATEIGFRIECDHNVQSFTCTAASGPFANSSLRYIGKPLRHRAAINGRDVRLEFEMIYKVSSPMGHGHQTFSSLQHAVVPT</sequence>
<dbReference type="AlphaFoldDB" id="A0A9P7DHN2"/>
<proteinExistence type="predicted"/>
<name>A0A9P7DHN2_9AGAM</name>
<keyword evidence="2" id="KW-1185">Reference proteome</keyword>
<evidence type="ECO:0000313" key="2">
    <source>
        <dbReference type="Proteomes" id="UP000719766"/>
    </source>
</evidence>
<organism evidence="1 2">
    <name type="scientific">Suillus plorans</name>
    <dbReference type="NCBI Taxonomy" id="116603"/>
    <lineage>
        <taxon>Eukaryota</taxon>
        <taxon>Fungi</taxon>
        <taxon>Dikarya</taxon>
        <taxon>Basidiomycota</taxon>
        <taxon>Agaricomycotina</taxon>
        <taxon>Agaricomycetes</taxon>
        <taxon>Agaricomycetidae</taxon>
        <taxon>Boletales</taxon>
        <taxon>Suillineae</taxon>
        <taxon>Suillaceae</taxon>
        <taxon>Suillus</taxon>
    </lineage>
</organism>
<comment type="caution">
    <text evidence="1">The sequence shown here is derived from an EMBL/GenBank/DDBJ whole genome shotgun (WGS) entry which is preliminary data.</text>
</comment>
<protein>
    <submittedName>
        <fullName evidence="1">Uncharacterized protein</fullName>
    </submittedName>
</protein>